<protein>
    <submittedName>
        <fullName evidence="1">Uncharacterized protein</fullName>
    </submittedName>
</protein>
<sequence length="151" mass="18302">MNGQTELETLYLNSNLEDRPIYNIFREYSKDKNEQVYILNKPLLERNTEYEYSEGYFVLIPNHKIIFIDKNNNKDREDFEYYVEDILDDLVSIAKQYNFLNRLGRQRIWKNDLIKNYNEEEINETIFEEIITDSEEMKRKVNILISLLIGV</sequence>
<dbReference type="RefSeq" id="WP_282862272.1">
    <property type="nucleotide sequence ID" value="NZ_CP118848.1"/>
</dbReference>
<evidence type="ECO:0000313" key="1">
    <source>
        <dbReference type="EMBL" id="WHI60042.1"/>
    </source>
</evidence>
<dbReference type="EMBL" id="CP118848">
    <property type="protein sequence ID" value="WHI60042.1"/>
    <property type="molecule type" value="Genomic_DNA"/>
</dbReference>
<dbReference type="Proteomes" id="UP001223261">
    <property type="component" value="Chromosome"/>
</dbReference>
<gene>
    <name evidence="1" type="ORF">PYH69_15410</name>
</gene>
<proteinExistence type="predicted"/>
<evidence type="ECO:0000313" key="2">
    <source>
        <dbReference type="Proteomes" id="UP001223261"/>
    </source>
</evidence>
<accession>A0AAX3W3T3</accession>
<name>A0AAX3W3T3_MAMLE</name>
<organism evidence="1 2">
    <name type="scientific">Mammaliicoccus lentus</name>
    <name type="common">Staphylococcus lentus</name>
    <dbReference type="NCBI Taxonomy" id="42858"/>
    <lineage>
        <taxon>Bacteria</taxon>
        <taxon>Bacillati</taxon>
        <taxon>Bacillota</taxon>
        <taxon>Bacilli</taxon>
        <taxon>Bacillales</taxon>
        <taxon>Staphylococcaceae</taxon>
        <taxon>Mammaliicoccus</taxon>
    </lineage>
</organism>
<dbReference type="AlphaFoldDB" id="A0AAX3W3T3"/>
<reference evidence="1" key="1">
    <citation type="journal article" date="2023" name="Antibiotics">
        <title>Prevalence and Molecular Characterization of Methicillin-Resistant Staphylococci (MRS) and Mammaliicocci (MRM) in Dromedary Camels from Algeria: First Detection of SCCmec-mecC Hybrid in Methicillin-Resistant Mammaliicoccus lentus.</title>
        <authorList>
            <person name="Belhout C."/>
            <person name="Boyen F."/>
            <person name="Vereecke N."/>
            <person name="Theuns S."/>
            <person name="Taibi N."/>
            <person name="Stegger M."/>
            <person name="de la Fe-Rodriguez P.Y."/>
            <person name="Bouayad L."/>
            <person name="Elgroud R."/>
            <person name="Butaye P."/>
        </authorList>
    </citation>
    <scope>NUCLEOTIDE SEQUENCE</scope>
    <source>
        <strain evidence="1">7048</strain>
    </source>
</reference>